<proteinExistence type="predicted"/>
<keyword evidence="4" id="KW-1185">Reference proteome</keyword>
<dbReference type="EMBL" id="JAFREM010000023">
    <property type="protein sequence ID" value="MBO1307382.1"/>
    <property type="molecule type" value="Genomic_DNA"/>
</dbReference>
<evidence type="ECO:0000256" key="2">
    <source>
        <dbReference type="SAM" id="SignalP"/>
    </source>
</evidence>
<accession>A0ABS3LCM3</accession>
<sequence>MKMRAFTMLFTCVSLLTLTACSPGSSTESSSTEETSVSTETKKSTETTESTKSSETTESSATATSMPDQFSLMIEAAQSQIPTLMEQMGDEYSDISITEGENHTIVYTYTTAVDPGYAVDMEALKPVLAKGLKPVINQAKLIADDVKIQVIYLRPDKTEIGNVIITQEDTNNIDSETPEQ</sequence>
<feature type="signal peptide" evidence="2">
    <location>
        <begin position="1"/>
        <end position="22"/>
    </location>
</feature>
<protein>
    <recommendedName>
        <fullName evidence="5">Lipoprotein</fullName>
    </recommendedName>
</protein>
<dbReference type="RefSeq" id="WP_207674346.1">
    <property type="nucleotide sequence ID" value="NZ_JAFREM010000023.1"/>
</dbReference>
<organism evidence="3 4">
    <name type="scientific">Candidatus Enterococcus moelleringii</name>
    <dbReference type="NCBI Taxonomy" id="2815325"/>
    <lineage>
        <taxon>Bacteria</taxon>
        <taxon>Bacillati</taxon>
        <taxon>Bacillota</taxon>
        <taxon>Bacilli</taxon>
        <taxon>Lactobacillales</taxon>
        <taxon>Enterococcaceae</taxon>
        <taxon>Enterococcus</taxon>
    </lineage>
</organism>
<reference evidence="3 4" key="1">
    <citation type="submission" date="2021-03" db="EMBL/GenBank/DDBJ databases">
        <title>Enterococcal diversity collection.</title>
        <authorList>
            <person name="Gilmore M.S."/>
            <person name="Schwartzman J."/>
            <person name="Van Tyne D."/>
            <person name="Martin M."/>
            <person name="Earl A.M."/>
            <person name="Manson A.L."/>
            <person name="Straub T."/>
            <person name="Salamzade R."/>
            <person name="Saavedra J."/>
            <person name="Lebreton F."/>
            <person name="Prichula J."/>
            <person name="Schaufler K."/>
            <person name="Gaca A."/>
            <person name="Sgardioli B."/>
            <person name="Wagenaar J."/>
            <person name="Strong T."/>
        </authorList>
    </citation>
    <scope>NUCLEOTIDE SEQUENCE [LARGE SCALE GENOMIC DNA]</scope>
    <source>
        <strain evidence="3 4">669A</strain>
    </source>
</reference>
<comment type="caution">
    <text evidence="3">The sequence shown here is derived from an EMBL/GenBank/DDBJ whole genome shotgun (WGS) entry which is preliminary data.</text>
</comment>
<feature type="compositionally biased region" description="Low complexity" evidence="1">
    <location>
        <begin position="25"/>
        <end position="39"/>
    </location>
</feature>
<gene>
    <name evidence="3" type="ORF">JZO70_14490</name>
</gene>
<evidence type="ECO:0000313" key="3">
    <source>
        <dbReference type="EMBL" id="MBO1307382.1"/>
    </source>
</evidence>
<evidence type="ECO:0000313" key="4">
    <source>
        <dbReference type="Proteomes" id="UP000664601"/>
    </source>
</evidence>
<evidence type="ECO:0000256" key="1">
    <source>
        <dbReference type="SAM" id="MobiDB-lite"/>
    </source>
</evidence>
<feature type="region of interest" description="Disordered" evidence="1">
    <location>
        <begin position="21"/>
        <end position="67"/>
    </location>
</feature>
<feature type="chain" id="PRO_5046464201" description="Lipoprotein" evidence="2">
    <location>
        <begin position="23"/>
        <end position="180"/>
    </location>
</feature>
<evidence type="ECO:0008006" key="5">
    <source>
        <dbReference type="Google" id="ProtNLM"/>
    </source>
</evidence>
<name>A0ABS3LCM3_9ENTE</name>
<dbReference type="Proteomes" id="UP000664601">
    <property type="component" value="Unassembled WGS sequence"/>
</dbReference>
<feature type="compositionally biased region" description="Low complexity" evidence="1">
    <location>
        <begin position="47"/>
        <end position="65"/>
    </location>
</feature>
<keyword evidence="2" id="KW-0732">Signal</keyword>
<dbReference type="PROSITE" id="PS51257">
    <property type="entry name" value="PROKAR_LIPOPROTEIN"/>
    <property type="match status" value="1"/>
</dbReference>